<name>A0A375YK00_MYCPF</name>
<dbReference type="InterPro" id="IPR009075">
    <property type="entry name" value="AcylCo_DH/oxidase_C"/>
</dbReference>
<evidence type="ECO:0000259" key="7">
    <source>
        <dbReference type="Pfam" id="PF02771"/>
    </source>
</evidence>
<dbReference type="InterPro" id="IPR036250">
    <property type="entry name" value="AcylCo_DH-like_C"/>
</dbReference>
<dbReference type="GO" id="GO:0050660">
    <property type="term" value="F:flavin adenine dinucleotide binding"/>
    <property type="evidence" value="ECO:0007669"/>
    <property type="project" value="InterPro"/>
</dbReference>
<evidence type="ECO:0000259" key="6">
    <source>
        <dbReference type="Pfam" id="PF00441"/>
    </source>
</evidence>
<dbReference type="Gene3D" id="1.20.140.10">
    <property type="entry name" value="Butyryl-CoA Dehydrogenase, subunit A, domain 3"/>
    <property type="match status" value="1"/>
</dbReference>
<protein>
    <submittedName>
        <fullName evidence="8">Acyl-CoA dehydrogenase domain-containing protein [Desulfatibacillum alkenivorans AK-01]</fullName>
    </submittedName>
</protein>
<comment type="cofactor">
    <cofactor evidence="1">
        <name>FAD</name>
        <dbReference type="ChEBI" id="CHEBI:57692"/>
    </cofactor>
</comment>
<keyword evidence="5" id="KW-0560">Oxidoreductase</keyword>
<sequence length="354" mass="37435">MDLTLTEDQRILQDAARELLHDNITDSGAAAVVGTDTGFCARLWATMTGLGWQSLAIPEEHGGLGAGFVEVCLLIEELGRAGIPSPFLVSACAASVIARSGDAPHRAEHLDAIRDGAIYSCVADGITATASGGEVVLEGVAMFVPYARHADRLLVVTGDRGSGRRAVVAVGDIGDRCERLDVVGTEPLYRVDLSGVRVPAEHVLGGEEFAGGYLAHLTVATCAAMVGGAQGVLERTVGYANARSQFGKPIATFQAVQHHCADMAVDVLGARLATYEAAWELGRSTGAVSAVSVAKAWTTEAYERVCAHGHQVHGAIGFTYECELHWYLRHYIATSQSFGDADFHYALLQEELGL</sequence>
<reference evidence="8 9" key="1">
    <citation type="submission" date="2018-05" db="EMBL/GenBank/DDBJ databases">
        <authorList>
            <consortium name="IHU Genomes"/>
        </authorList>
    </citation>
    <scope>NUCLEOTIDE SEQUENCE [LARGE SCALE GENOMIC DNA]</scope>
    <source>
        <strain evidence="8 9">P7335</strain>
    </source>
</reference>
<organism evidence="8 9">
    <name type="scientific">Mycolicibacterium parafortuitum</name>
    <name type="common">Mycobacterium parafortuitum</name>
    <dbReference type="NCBI Taxonomy" id="39692"/>
    <lineage>
        <taxon>Bacteria</taxon>
        <taxon>Bacillati</taxon>
        <taxon>Actinomycetota</taxon>
        <taxon>Actinomycetes</taxon>
        <taxon>Mycobacteriales</taxon>
        <taxon>Mycobacteriaceae</taxon>
        <taxon>Mycolicibacterium</taxon>
    </lineage>
</organism>
<dbReference type="Pfam" id="PF02771">
    <property type="entry name" value="Acyl-CoA_dh_N"/>
    <property type="match status" value="1"/>
</dbReference>
<dbReference type="PANTHER" id="PTHR43884">
    <property type="entry name" value="ACYL-COA DEHYDROGENASE"/>
    <property type="match status" value="1"/>
</dbReference>
<dbReference type="Pfam" id="PF00441">
    <property type="entry name" value="Acyl-CoA_dh_1"/>
    <property type="match status" value="1"/>
</dbReference>
<dbReference type="CDD" id="cd00567">
    <property type="entry name" value="ACAD"/>
    <property type="match status" value="1"/>
</dbReference>
<evidence type="ECO:0000256" key="3">
    <source>
        <dbReference type="ARBA" id="ARBA00022630"/>
    </source>
</evidence>
<keyword evidence="3" id="KW-0285">Flavoprotein</keyword>
<dbReference type="InterPro" id="IPR037069">
    <property type="entry name" value="AcylCoA_DH/ox_N_sf"/>
</dbReference>
<evidence type="ECO:0000256" key="4">
    <source>
        <dbReference type="ARBA" id="ARBA00022827"/>
    </source>
</evidence>
<dbReference type="GO" id="GO:0003995">
    <property type="term" value="F:acyl-CoA dehydrogenase activity"/>
    <property type="evidence" value="ECO:0007669"/>
    <property type="project" value="TreeGrafter"/>
</dbReference>
<dbReference type="EMBL" id="UEGS01000001">
    <property type="protein sequence ID" value="SRX81363.1"/>
    <property type="molecule type" value="Genomic_DNA"/>
</dbReference>
<dbReference type="InterPro" id="IPR013786">
    <property type="entry name" value="AcylCoA_DH/ox_N"/>
</dbReference>
<evidence type="ECO:0000313" key="8">
    <source>
        <dbReference type="EMBL" id="SRX81363.1"/>
    </source>
</evidence>
<comment type="similarity">
    <text evidence="2">Belongs to the acyl-CoA dehydrogenase family.</text>
</comment>
<dbReference type="InterPro" id="IPR009100">
    <property type="entry name" value="AcylCoA_DH/oxidase_NM_dom_sf"/>
</dbReference>
<dbReference type="Gene3D" id="2.40.110.10">
    <property type="entry name" value="Butyryl-CoA Dehydrogenase, subunit A, domain 2"/>
    <property type="match status" value="1"/>
</dbReference>
<gene>
    <name evidence="8" type="ORF">MPP7335_03113</name>
</gene>
<proteinExistence type="inferred from homology"/>
<accession>A0A375YK00</accession>
<dbReference type="AlphaFoldDB" id="A0A375YK00"/>
<feature type="domain" description="Acyl-CoA dehydrogenase/oxidase C-terminal" evidence="6">
    <location>
        <begin position="213"/>
        <end position="349"/>
    </location>
</feature>
<evidence type="ECO:0000313" key="9">
    <source>
        <dbReference type="Proteomes" id="UP000252008"/>
    </source>
</evidence>
<feature type="domain" description="Acyl-CoA dehydrogenase/oxidase N-terminal" evidence="7">
    <location>
        <begin position="6"/>
        <end position="116"/>
    </location>
</feature>
<evidence type="ECO:0000256" key="2">
    <source>
        <dbReference type="ARBA" id="ARBA00009347"/>
    </source>
</evidence>
<dbReference type="InterPro" id="IPR046373">
    <property type="entry name" value="Acyl-CoA_Oxase/DH_mid-dom_sf"/>
</dbReference>
<dbReference type="RefSeq" id="WP_083145681.1">
    <property type="nucleotide sequence ID" value="NZ_MVID01000025.1"/>
</dbReference>
<dbReference type="SUPFAM" id="SSF56645">
    <property type="entry name" value="Acyl-CoA dehydrogenase NM domain-like"/>
    <property type="match status" value="1"/>
</dbReference>
<evidence type="ECO:0000256" key="1">
    <source>
        <dbReference type="ARBA" id="ARBA00001974"/>
    </source>
</evidence>
<dbReference type="PANTHER" id="PTHR43884:SF20">
    <property type="entry name" value="ACYL-COA DEHYDROGENASE FADE28"/>
    <property type="match status" value="1"/>
</dbReference>
<dbReference type="Proteomes" id="UP000252008">
    <property type="component" value="Unassembled WGS sequence"/>
</dbReference>
<dbReference type="SUPFAM" id="SSF47203">
    <property type="entry name" value="Acyl-CoA dehydrogenase C-terminal domain-like"/>
    <property type="match status" value="1"/>
</dbReference>
<dbReference type="Gene3D" id="1.10.540.10">
    <property type="entry name" value="Acyl-CoA dehydrogenase/oxidase, N-terminal domain"/>
    <property type="match status" value="1"/>
</dbReference>
<evidence type="ECO:0000256" key="5">
    <source>
        <dbReference type="ARBA" id="ARBA00023002"/>
    </source>
</evidence>
<dbReference type="STRING" id="39692.BST38_22415"/>
<keyword evidence="4" id="KW-0274">FAD</keyword>
<keyword evidence="9" id="KW-1185">Reference proteome</keyword>